<accession>A0A7Z7IW27</accession>
<organism evidence="1 2">
    <name type="scientific">Xanthomonas campestris pv. phaseoli</name>
    <dbReference type="NCBI Taxonomy" id="317013"/>
    <lineage>
        <taxon>Bacteria</taxon>
        <taxon>Pseudomonadati</taxon>
        <taxon>Pseudomonadota</taxon>
        <taxon>Gammaproteobacteria</taxon>
        <taxon>Lysobacterales</taxon>
        <taxon>Lysobacteraceae</taxon>
        <taxon>Xanthomonas</taxon>
    </lineage>
</organism>
<sequence>MRDDCSPRAGLARLILTFEIVSSPASTIPRNGYGLLPLRVLILFPTFESDHQTDNPKNNCIKCLRH</sequence>
<reference evidence="1 2" key="1">
    <citation type="submission" date="2017-10" db="EMBL/GenBank/DDBJ databases">
        <authorList>
            <person name="Regsiter A."/>
            <person name="William W."/>
        </authorList>
    </citation>
    <scope>NUCLEOTIDE SEQUENCE [LARGE SCALE GENOMIC DNA]</scope>
    <source>
        <strain evidence="1 2">CFBP6991</strain>
    </source>
</reference>
<protein>
    <submittedName>
        <fullName evidence="1">Uncharacterized protein</fullName>
    </submittedName>
</protein>
<dbReference type="Proteomes" id="UP000234345">
    <property type="component" value="Unassembled WGS sequence"/>
</dbReference>
<comment type="caution">
    <text evidence="1">The sequence shown here is derived from an EMBL/GenBank/DDBJ whole genome shotgun (WGS) entry which is preliminary data.</text>
</comment>
<dbReference type="EMBL" id="OCZC01000043">
    <property type="protein sequence ID" value="SOO22670.1"/>
    <property type="molecule type" value="Genomic_DNA"/>
</dbReference>
<name>A0A7Z7IW27_XANCH</name>
<evidence type="ECO:0000313" key="2">
    <source>
        <dbReference type="Proteomes" id="UP000234345"/>
    </source>
</evidence>
<gene>
    <name evidence="1" type="ORF">XFF6991_150434</name>
</gene>
<evidence type="ECO:0000313" key="1">
    <source>
        <dbReference type="EMBL" id="SOO22670.1"/>
    </source>
</evidence>
<proteinExistence type="predicted"/>
<dbReference type="AlphaFoldDB" id="A0A7Z7IW27"/>